<dbReference type="GO" id="GO:0008876">
    <property type="term" value="F:quinoprotein glucose dehydrogenase activity"/>
    <property type="evidence" value="ECO:0007669"/>
    <property type="project" value="TreeGrafter"/>
</dbReference>
<evidence type="ECO:0000313" key="7">
    <source>
        <dbReference type="EMBL" id="SAL54994.1"/>
    </source>
</evidence>
<sequence length="900" mass="94585">MSATARLHPLTTVTAAIFIVIGALLAIGGVGLVMLGGSWYYLIAGIGVLVTGLLLLIRRRSALLLFALVLFASTIWAVAEARFDFWQLLPRLGVWVVLALWLLIPVVHRGALFGPPATPRAARTPLAAATVLAVLLGIVTSFYDPHDRPGRIDLSAASGALPDDLRAPADWTDYGGSPHGQRYSPLTQITPENAGNLKVAWEFRTGDMPGPDDPIETTDENTPIKVSDTIFVCTPHSRVIALDAATGKERWRFDPQIKSPVGFKHWEHMTCRGVSYWDASLHPAVSAASAASDRAAAVSNDATVAGVTAPVSGAASASGAAPSTDAITASITTPPSGAASSSGAAPSTEPASLTSGAPSASPHAPSADTAALASNAASAISPGAPAAQVATAATPPTPADCPKRIFLPTADARLIALDADTGKPCSGFGKNGEIDLRANIGPFTPGGYYSTSPPAVTRGLVILSGHVSDNESSNEPSGVVRAFDVRDGHLVWNWDAGNPGATEPIAADKTYLRNSPNMWSVFSVDEKRGLIYLPMGNQTPDQWGGLRTKEAERFSAGVVALDVATGKLRWNYQFTHHDLWDMDVGGQPTLVDLPTAQGMQPALIASTKQGSIYVLNRETGQPLVPITETPVPQGAAPGDHTSPTQPVSALNFNPPQLRERDMWGTNPFDQLWCRIAFRKLRYDGPLTPPSLQGSLVYPGNFGVFDWGGISVDPVHQVLIANPDYMAFTSKLIPREQIPSEDGGNKGSETSGIKKASGTPFGFELSAFLSPLGIPCQAPPWGYVAGVDLKSGKIAWQHKNGTIRDSAPLPIPMPLGVPSLGGTIVTAGGVAFLSGTLDYYVRAYDVRDGKKLWQARLPAGGQATPMSYNDARGKQYLVVVAGGHGSLGTKAGDYVIAYALP</sequence>
<reference evidence="7" key="1">
    <citation type="submission" date="2016-01" db="EMBL/GenBank/DDBJ databases">
        <authorList>
            <person name="Peeters C."/>
        </authorList>
    </citation>
    <scope>NUCLEOTIDE SEQUENCE [LARGE SCALE GENOMIC DNA]</scope>
    <source>
        <strain evidence="7">LMG 22934</strain>
    </source>
</reference>
<comment type="similarity">
    <text evidence="2">Belongs to the bacterial PQQ dehydrogenase family.</text>
</comment>
<dbReference type="SMART" id="SM00564">
    <property type="entry name" value="PQQ"/>
    <property type="match status" value="6"/>
</dbReference>
<evidence type="ECO:0000259" key="6">
    <source>
        <dbReference type="Pfam" id="PF01011"/>
    </source>
</evidence>
<evidence type="ECO:0000256" key="5">
    <source>
        <dbReference type="SAM" id="Phobius"/>
    </source>
</evidence>
<dbReference type="InterPro" id="IPR017511">
    <property type="entry name" value="PQQ_mDH"/>
</dbReference>
<evidence type="ECO:0000256" key="3">
    <source>
        <dbReference type="ARBA" id="ARBA00023002"/>
    </source>
</evidence>
<keyword evidence="5" id="KW-0812">Transmembrane</keyword>
<dbReference type="CDD" id="cd10280">
    <property type="entry name" value="PQQ_mGDH"/>
    <property type="match status" value="1"/>
</dbReference>
<dbReference type="Proteomes" id="UP000054977">
    <property type="component" value="Unassembled WGS sequence"/>
</dbReference>
<dbReference type="PANTHER" id="PTHR32303">
    <property type="entry name" value="QUINOPROTEIN ALCOHOL DEHYDROGENASE (CYTOCHROME C)"/>
    <property type="match status" value="1"/>
</dbReference>
<feature type="transmembrane region" description="Helical" evidence="5">
    <location>
        <begin position="12"/>
        <end position="33"/>
    </location>
</feature>
<feature type="region of interest" description="Disordered" evidence="4">
    <location>
        <begin position="326"/>
        <end position="373"/>
    </location>
</feature>
<keyword evidence="5" id="KW-0472">Membrane</keyword>
<dbReference type="InterPro" id="IPR011047">
    <property type="entry name" value="Quinoprotein_ADH-like_sf"/>
</dbReference>
<evidence type="ECO:0000313" key="8">
    <source>
        <dbReference type="Proteomes" id="UP000054977"/>
    </source>
</evidence>
<accession>A0A158IEL8</accession>
<dbReference type="InterPro" id="IPR002372">
    <property type="entry name" value="PQQ_rpt_dom"/>
</dbReference>
<keyword evidence="5" id="KW-1133">Transmembrane helix</keyword>
<dbReference type="AlphaFoldDB" id="A0A158IEL8"/>
<dbReference type="RefSeq" id="WP_087669414.1">
    <property type="nucleotide sequence ID" value="NZ_FCNW02000031.1"/>
</dbReference>
<dbReference type="InterPro" id="IPR018391">
    <property type="entry name" value="PQQ_b-propeller_rpt"/>
</dbReference>
<feature type="transmembrane region" description="Helical" evidence="5">
    <location>
        <begin position="62"/>
        <end position="79"/>
    </location>
</feature>
<dbReference type="STRING" id="326474.AWB65_04692"/>
<dbReference type="PANTHER" id="PTHR32303:SF4">
    <property type="entry name" value="QUINOPROTEIN GLUCOSE DEHYDROGENASE"/>
    <property type="match status" value="1"/>
</dbReference>
<evidence type="ECO:0000256" key="1">
    <source>
        <dbReference type="ARBA" id="ARBA00001931"/>
    </source>
</evidence>
<dbReference type="EMBL" id="FCNW02000031">
    <property type="protein sequence ID" value="SAL54994.1"/>
    <property type="molecule type" value="Genomic_DNA"/>
</dbReference>
<feature type="transmembrane region" description="Helical" evidence="5">
    <location>
        <begin position="39"/>
        <end position="57"/>
    </location>
</feature>
<evidence type="ECO:0000256" key="4">
    <source>
        <dbReference type="SAM" id="MobiDB-lite"/>
    </source>
</evidence>
<keyword evidence="8" id="KW-1185">Reference proteome</keyword>
<name>A0A158IEL8_9BURK</name>
<feature type="domain" description="Pyrrolo-quinoline quinone repeat" evidence="6">
    <location>
        <begin position="391"/>
        <end position="875"/>
    </location>
</feature>
<organism evidence="7 8">
    <name type="scientific">Caballeronia humi</name>
    <dbReference type="NCBI Taxonomy" id="326474"/>
    <lineage>
        <taxon>Bacteria</taxon>
        <taxon>Pseudomonadati</taxon>
        <taxon>Pseudomonadota</taxon>
        <taxon>Betaproteobacteria</taxon>
        <taxon>Burkholderiales</taxon>
        <taxon>Burkholderiaceae</taxon>
        <taxon>Caballeronia</taxon>
    </lineage>
</organism>
<gene>
    <name evidence="7" type="ORF">AWB65_04692</name>
</gene>
<dbReference type="OrthoDB" id="9794322at2"/>
<feature type="transmembrane region" description="Helical" evidence="5">
    <location>
        <begin position="125"/>
        <end position="143"/>
    </location>
</feature>
<feature type="domain" description="Pyrrolo-quinoline quinone repeat" evidence="6">
    <location>
        <begin position="171"/>
        <end position="304"/>
    </location>
</feature>
<protein>
    <submittedName>
        <fullName evidence="7">Quinate/shikimate dehydrogenase</fullName>
    </submittedName>
</protein>
<comment type="cofactor">
    <cofactor evidence="1">
        <name>pyrroloquinoline quinone</name>
        <dbReference type="ChEBI" id="CHEBI:58442"/>
    </cofactor>
</comment>
<proteinExistence type="inferred from homology"/>
<dbReference type="SUPFAM" id="SSF50998">
    <property type="entry name" value="Quinoprotein alcohol dehydrogenase-like"/>
    <property type="match status" value="1"/>
</dbReference>
<evidence type="ECO:0000256" key="2">
    <source>
        <dbReference type="ARBA" id="ARBA00008156"/>
    </source>
</evidence>
<keyword evidence="3" id="KW-0560">Oxidoreductase</keyword>
<dbReference type="Pfam" id="PF01011">
    <property type="entry name" value="PQQ"/>
    <property type="match status" value="2"/>
</dbReference>
<dbReference type="Gene3D" id="2.140.10.10">
    <property type="entry name" value="Quinoprotein alcohol dehydrogenase-like superfamily"/>
    <property type="match status" value="2"/>
</dbReference>
<dbReference type="GO" id="GO:0048038">
    <property type="term" value="F:quinone binding"/>
    <property type="evidence" value="ECO:0007669"/>
    <property type="project" value="InterPro"/>
</dbReference>
<comment type="caution">
    <text evidence="7">The sequence shown here is derived from an EMBL/GenBank/DDBJ whole genome shotgun (WGS) entry which is preliminary data.</text>
</comment>
<dbReference type="GO" id="GO:0016020">
    <property type="term" value="C:membrane"/>
    <property type="evidence" value="ECO:0007669"/>
    <property type="project" value="InterPro"/>
</dbReference>